<evidence type="ECO:0000256" key="5">
    <source>
        <dbReference type="ARBA" id="ARBA00023136"/>
    </source>
</evidence>
<dbReference type="CDD" id="cd07984">
    <property type="entry name" value="LPLAT_LABLAT-like"/>
    <property type="match status" value="1"/>
</dbReference>
<dbReference type="AlphaFoldDB" id="A0A6J6KIE3"/>
<evidence type="ECO:0000256" key="1">
    <source>
        <dbReference type="ARBA" id="ARBA00004533"/>
    </source>
</evidence>
<dbReference type="NCBIfam" id="NF005919">
    <property type="entry name" value="PRK07920.1"/>
    <property type="match status" value="1"/>
</dbReference>
<dbReference type="GO" id="GO:1901137">
    <property type="term" value="P:carbohydrate derivative biosynthetic process"/>
    <property type="evidence" value="ECO:0007669"/>
    <property type="project" value="UniProtKB-ARBA"/>
</dbReference>
<sequence>MKDFLVAQAYFAGWSLIRRAPHRVADSLFEAIARRMGKRNGKSVKRLRSNLARVKPELSPEELEDLLSRALSSYMRYWKETFRSPDWSRDQILSTVTVSEEHLLLDPINQERAVVVALPHAGNWDHAGSYFCAKGARLVTVAEVLKPRALFEKFLEYRQAIGMEVLPLDSKAFPELLKRAQDGKLIALVADRDLSKSGIDVNFFGGIARMPAGPAIVAIRNNAPLVTAFVSYTTRGIHVDLRHVAIPDMEDEEARIKATVQLCADSFAEGIAAHPEDWHMMQRIWVDGDFVERR</sequence>
<comment type="subcellular location">
    <subcellularLocation>
        <location evidence="1">Cell inner membrane</location>
    </subcellularLocation>
</comment>
<proteinExistence type="predicted"/>
<dbReference type="GO" id="GO:0016746">
    <property type="term" value="F:acyltransferase activity"/>
    <property type="evidence" value="ECO:0007669"/>
    <property type="project" value="UniProtKB-KW"/>
</dbReference>
<accession>A0A6J6KIE3</accession>
<dbReference type="GO" id="GO:0005886">
    <property type="term" value="C:plasma membrane"/>
    <property type="evidence" value="ECO:0007669"/>
    <property type="project" value="UniProtKB-SubCell"/>
</dbReference>
<keyword evidence="3" id="KW-0997">Cell inner membrane</keyword>
<evidence type="ECO:0000256" key="4">
    <source>
        <dbReference type="ARBA" id="ARBA00022679"/>
    </source>
</evidence>
<organism evidence="7">
    <name type="scientific">freshwater metagenome</name>
    <dbReference type="NCBI Taxonomy" id="449393"/>
    <lineage>
        <taxon>unclassified sequences</taxon>
        <taxon>metagenomes</taxon>
        <taxon>ecological metagenomes</taxon>
    </lineage>
</organism>
<evidence type="ECO:0000313" key="7">
    <source>
        <dbReference type="EMBL" id="CAB4647994.1"/>
    </source>
</evidence>
<keyword evidence="4" id="KW-0808">Transferase</keyword>
<keyword evidence="6" id="KW-0012">Acyltransferase</keyword>
<keyword evidence="5" id="KW-0472">Membrane</keyword>
<dbReference type="PANTHER" id="PTHR30606:SF10">
    <property type="entry name" value="PHOSPHATIDYLINOSITOL MANNOSIDE ACYLTRANSFERASE"/>
    <property type="match status" value="1"/>
</dbReference>
<evidence type="ECO:0000256" key="6">
    <source>
        <dbReference type="ARBA" id="ARBA00023315"/>
    </source>
</evidence>
<reference evidence="7" key="1">
    <citation type="submission" date="2020-05" db="EMBL/GenBank/DDBJ databases">
        <authorList>
            <person name="Chiriac C."/>
            <person name="Salcher M."/>
            <person name="Ghai R."/>
            <person name="Kavagutti S V."/>
        </authorList>
    </citation>
    <scope>NUCLEOTIDE SEQUENCE</scope>
</reference>
<name>A0A6J6KIE3_9ZZZZ</name>
<keyword evidence="2" id="KW-1003">Cell membrane</keyword>
<protein>
    <submittedName>
        <fullName evidence="7">Unannotated protein</fullName>
    </submittedName>
</protein>
<dbReference type="PANTHER" id="PTHR30606">
    <property type="entry name" value="LIPID A BIOSYNTHESIS LAUROYL ACYLTRANSFERASE"/>
    <property type="match status" value="1"/>
</dbReference>
<evidence type="ECO:0000256" key="2">
    <source>
        <dbReference type="ARBA" id="ARBA00022475"/>
    </source>
</evidence>
<dbReference type="Pfam" id="PF03279">
    <property type="entry name" value="Lip_A_acyltrans"/>
    <property type="match status" value="1"/>
</dbReference>
<evidence type="ECO:0000256" key="3">
    <source>
        <dbReference type="ARBA" id="ARBA00022519"/>
    </source>
</evidence>
<gene>
    <name evidence="7" type="ORF">UFOPK2162_00857</name>
</gene>
<dbReference type="GO" id="GO:0008610">
    <property type="term" value="P:lipid biosynthetic process"/>
    <property type="evidence" value="ECO:0007669"/>
    <property type="project" value="UniProtKB-ARBA"/>
</dbReference>
<dbReference type="EMBL" id="CAEZVZ010000124">
    <property type="protein sequence ID" value="CAB4647994.1"/>
    <property type="molecule type" value="Genomic_DNA"/>
</dbReference>
<dbReference type="InterPro" id="IPR004960">
    <property type="entry name" value="LipA_acyltrans"/>
</dbReference>